<dbReference type="InterPro" id="IPR023115">
    <property type="entry name" value="TIF_IF2_dom3"/>
</dbReference>
<protein>
    <recommendedName>
        <fullName evidence="2 8">Translation initiation factor IF-2</fullName>
    </recommendedName>
</protein>
<evidence type="ECO:0000256" key="1">
    <source>
        <dbReference type="ARBA" id="ARBA00007733"/>
    </source>
</evidence>
<dbReference type="InterPro" id="IPR000178">
    <property type="entry name" value="TF_IF2_bacterial-like"/>
</dbReference>
<sequence length="734" mass="80758">MGKRVYEFAKEQNVTSKQVITQLEKLNKPVKNHMAVLDEESVKQLDRIFNPEKYRAAEQKAAPKAATEQPKEQPKQEKKEAPKTRQAAPQGNQSNRGGSNRFGGNNRNDNRNKKRGKGKGKPAKAAIPQEADPNSKTSQRKAARLAQEAEMGNVIKYEDVLSVSDLASKMNKKPNEIIMKLMGLGVMATINQTLDDETIELLASEFGFEVEKEVVVDEIDFETVEVDFSEYDLEERPAVVTIMGHVDHGKTTLLDSIRNTKVVAGEAGGITQHIGAYQVQVNDKKITFLDTPGHAAFTTMRARGAEVTDIAIIVVAADDGVMPQTEEAISHAKAANVPIIVAVNKMDKEGANPDRVKQELTEFGLIPEEWGGETIFVPISALQGEGIDELLEMILLVSEVEEYKSTPDMPARGTVIEAKLDKGRGPVATLLVQHGTLRIGDSIVVGSTFGRVRAMVNDIGRRVKEVGPSTPIEITGLNDVPQAGDQFIVFEDEKKARAIGEKRYQRYLESQRRESAKVSLDDLFSRIQEGEVKDLNVIIKADVQGSAEALAGSLRKIDVEGVKVNIVHQGVGAITEGDVILASAANAIIIGFNVRPDGNARSMAEQENVEMRLHRIIYNAIEEIESAMKGMLDPEFVEEITGQVEVRDVFKVSKVGTIAGCYVTEGKISRDAGVRVIRNGIVVYEGKLDTLRRFKDDVKEVATGYECGIKVEKFDDIKVEDVIEAFVMKEVERK</sequence>
<keyword evidence="13" id="KW-1185">Reference proteome</keyword>
<dbReference type="RefSeq" id="WP_034815136.1">
    <property type="nucleotide sequence ID" value="NZ_JANIEK010000001.1"/>
</dbReference>
<dbReference type="InterPro" id="IPR005225">
    <property type="entry name" value="Small_GTP-bd"/>
</dbReference>
<dbReference type="InterPro" id="IPR015760">
    <property type="entry name" value="TIF_IF2"/>
</dbReference>
<evidence type="ECO:0000256" key="9">
    <source>
        <dbReference type="RuleBase" id="RU000644"/>
    </source>
</evidence>
<evidence type="ECO:0000256" key="8">
    <source>
        <dbReference type="HAMAP-Rule" id="MF_00100"/>
    </source>
</evidence>
<feature type="region of interest" description="Disordered" evidence="10">
    <location>
        <begin position="53"/>
        <end position="145"/>
    </location>
</feature>
<dbReference type="CDD" id="cd03692">
    <property type="entry name" value="mtIF2_IVc"/>
    <property type="match status" value="1"/>
</dbReference>
<evidence type="ECO:0000256" key="6">
    <source>
        <dbReference type="ARBA" id="ARBA00023134"/>
    </source>
</evidence>
<comment type="similarity">
    <text evidence="1 8 9">Belongs to the TRAFAC class translation factor GTPase superfamily. Classic translation factor GTPase family. IF-2 subfamily.</text>
</comment>
<feature type="binding site" evidence="8">
    <location>
        <begin position="290"/>
        <end position="294"/>
    </location>
    <ligand>
        <name>GTP</name>
        <dbReference type="ChEBI" id="CHEBI:37565"/>
    </ligand>
</feature>
<accession>A0ABT2KUD4</accession>
<dbReference type="InterPro" id="IPR053905">
    <property type="entry name" value="EF-G-like_DII"/>
</dbReference>
<evidence type="ECO:0000256" key="3">
    <source>
        <dbReference type="ARBA" id="ARBA00022540"/>
    </source>
</evidence>
<feature type="compositionally biased region" description="Basic residues" evidence="10">
    <location>
        <begin position="112"/>
        <end position="122"/>
    </location>
</feature>
<proteinExistence type="inferred from homology"/>
<keyword evidence="8" id="KW-0963">Cytoplasm</keyword>
<dbReference type="Gene3D" id="1.10.10.2480">
    <property type="match status" value="1"/>
</dbReference>
<dbReference type="InterPro" id="IPR009000">
    <property type="entry name" value="Transl_B-barrel_sf"/>
</dbReference>
<dbReference type="EMBL" id="JANIEK010000001">
    <property type="protein sequence ID" value="MCT4793994.1"/>
    <property type="molecule type" value="Genomic_DNA"/>
</dbReference>
<comment type="subcellular location">
    <subcellularLocation>
        <location evidence="8">Cytoplasm</location>
    </subcellularLocation>
</comment>
<evidence type="ECO:0000256" key="2">
    <source>
        <dbReference type="ARBA" id="ARBA00020675"/>
    </source>
</evidence>
<dbReference type="PANTHER" id="PTHR43381:SF5">
    <property type="entry name" value="TR-TYPE G DOMAIN-CONTAINING PROTEIN"/>
    <property type="match status" value="1"/>
</dbReference>
<dbReference type="HAMAP" id="MF_00100_B">
    <property type="entry name" value="IF_2_B"/>
    <property type="match status" value="1"/>
</dbReference>
<feature type="compositionally biased region" description="Basic and acidic residues" evidence="10">
    <location>
        <begin position="69"/>
        <end position="83"/>
    </location>
</feature>
<evidence type="ECO:0000256" key="4">
    <source>
        <dbReference type="ARBA" id="ARBA00022741"/>
    </source>
</evidence>
<dbReference type="PANTHER" id="PTHR43381">
    <property type="entry name" value="TRANSLATION INITIATION FACTOR IF-2-RELATED"/>
    <property type="match status" value="1"/>
</dbReference>
<evidence type="ECO:0000313" key="12">
    <source>
        <dbReference type="EMBL" id="MCT4793994.1"/>
    </source>
</evidence>
<dbReference type="SUPFAM" id="SSF52540">
    <property type="entry name" value="P-loop containing nucleoside triphosphate hydrolases"/>
    <property type="match status" value="1"/>
</dbReference>
<gene>
    <name evidence="8 12" type="primary">infB</name>
    <name evidence="12" type="ORF">NQG31_00485</name>
</gene>
<feature type="compositionally biased region" description="Low complexity" evidence="10">
    <location>
        <begin position="91"/>
        <end position="107"/>
    </location>
</feature>
<keyword evidence="5 8" id="KW-0648">Protein biosynthesis</keyword>
<dbReference type="PROSITE" id="PS01176">
    <property type="entry name" value="IF2"/>
    <property type="match status" value="1"/>
</dbReference>
<dbReference type="SUPFAM" id="SSF50447">
    <property type="entry name" value="Translation proteins"/>
    <property type="match status" value="2"/>
</dbReference>
<dbReference type="Gene3D" id="2.40.30.10">
    <property type="entry name" value="Translation factors"/>
    <property type="match status" value="2"/>
</dbReference>
<dbReference type="InterPro" id="IPR036925">
    <property type="entry name" value="TIF_IF2_dom3_sf"/>
</dbReference>
<keyword evidence="4 8" id="KW-0547">Nucleotide-binding</keyword>
<dbReference type="CDD" id="cd03702">
    <property type="entry name" value="IF2_mtIF2_II"/>
    <property type="match status" value="1"/>
</dbReference>
<name>A0ABT2KUD4_9BACL</name>
<evidence type="ECO:0000313" key="13">
    <source>
        <dbReference type="Proteomes" id="UP001206821"/>
    </source>
</evidence>
<evidence type="ECO:0000256" key="7">
    <source>
        <dbReference type="ARBA" id="ARBA00025162"/>
    </source>
</evidence>
<dbReference type="SUPFAM" id="SSF52156">
    <property type="entry name" value="Initiation factor IF2/eIF5b, domain 3"/>
    <property type="match status" value="1"/>
</dbReference>
<dbReference type="InterPro" id="IPR044145">
    <property type="entry name" value="IF2_II"/>
</dbReference>
<keyword evidence="6 8" id="KW-0342">GTP-binding</keyword>
<reference evidence="12 13" key="1">
    <citation type="submission" date="2022-07" db="EMBL/GenBank/DDBJ databases">
        <title>Genomic and pangenome structural analysis of the polyextremophile Exiguobacterium.</title>
        <authorList>
            <person name="Shen L."/>
        </authorList>
    </citation>
    <scope>NUCLEOTIDE SEQUENCE [LARGE SCALE GENOMIC DNA]</scope>
    <source>
        <strain evidence="12 13">12_1</strain>
    </source>
</reference>
<dbReference type="Gene3D" id="3.40.50.300">
    <property type="entry name" value="P-loop containing nucleotide triphosphate hydrolases"/>
    <property type="match status" value="1"/>
</dbReference>
<dbReference type="Pfam" id="PF22042">
    <property type="entry name" value="EF-G_D2"/>
    <property type="match status" value="1"/>
</dbReference>
<dbReference type="Proteomes" id="UP001206821">
    <property type="component" value="Unassembled WGS sequence"/>
</dbReference>
<dbReference type="GO" id="GO:0003743">
    <property type="term" value="F:translation initiation factor activity"/>
    <property type="evidence" value="ECO:0007669"/>
    <property type="project" value="UniProtKB-KW"/>
</dbReference>
<dbReference type="InterPro" id="IPR027417">
    <property type="entry name" value="P-loop_NTPase"/>
</dbReference>
<comment type="caution">
    <text evidence="12">The sequence shown here is derived from an EMBL/GenBank/DDBJ whole genome shotgun (WGS) entry which is preliminary data.</text>
</comment>
<evidence type="ECO:0000256" key="5">
    <source>
        <dbReference type="ARBA" id="ARBA00022917"/>
    </source>
</evidence>
<dbReference type="Pfam" id="PF11987">
    <property type="entry name" value="IF-2"/>
    <property type="match status" value="1"/>
</dbReference>
<dbReference type="NCBIfam" id="TIGR00231">
    <property type="entry name" value="small_GTP"/>
    <property type="match status" value="1"/>
</dbReference>
<dbReference type="Pfam" id="PF04760">
    <property type="entry name" value="IF2_N"/>
    <property type="match status" value="2"/>
</dbReference>
<feature type="binding site" evidence="8">
    <location>
        <begin position="244"/>
        <end position="251"/>
    </location>
    <ligand>
        <name>GTP</name>
        <dbReference type="ChEBI" id="CHEBI:37565"/>
    </ligand>
</feature>
<dbReference type="InterPro" id="IPR006847">
    <property type="entry name" value="IF2_N"/>
</dbReference>
<dbReference type="Pfam" id="PF00009">
    <property type="entry name" value="GTP_EFTU"/>
    <property type="match status" value="1"/>
</dbReference>
<evidence type="ECO:0000259" key="11">
    <source>
        <dbReference type="PROSITE" id="PS51722"/>
    </source>
</evidence>
<dbReference type="CDD" id="cd01887">
    <property type="entry name" value="IF2_eIF5B"/>
    <property type="match status" value="1"/>
</dbReference>
<organism evidence="12 13">
    <name type="scientific">Exiguobacterium alkaliphilum</name>
    <dbReference type="NCBI Taxonomy" id="1428684"/>
    <lineage>
        <taxon>Bacteria</taxon>
        <taxon>Bacillati</taxon>
        <taxon>Bacillota</taxon>
        <taxon>Bacilli</taxon>
        <taxon>Bacillales</taxon>
        <taxon>Bacillales Family XII. Incertae Sedis</taxon>
        <taxon>Exiguobacterium</taxon>
    </lineage>
</organism>
<dbReference type="NCBIfam" id="TIGR00487">
    <property type="entry name" value="IF-2"/>
    <property type="match status" value="1"/>
</dbReference>
<evidence type="ECO:0000256" key="10">
    <source>
        <dbReference type="SAM" id="MobiDB-lite"/>
    </source>
</evidence>
<comment type="function">
    <text evidence="7 8 9">One of the essential components for the initiation of protein synthesis. Protects formylmethionyl-tRNA from spontaneous hydrolysis and promotes its binding to the 30S ribosomal subunits. Also involved in the hydrolysis of GTP during the formation of the 70S ribosomal complex.</text>
</comment>
<feature type="region of interest" description="G-domain" evidence="8">
    <location>
        <begin position="238"/>
        <end position="386"/>
    </location>
</feature>
<keyword evidence="3 8" id="KW-0396">Initiation factor</keyword>
<feature type="compositionally biased region" description="Low complexity" evidence="10">
    <location>
        <begin position="59"/>
        <end position="68"/>
    </location>
</feature>
<dbReference type="Gene3D" id="3.40.50.10050">
    <property type="entry name" value="Translation initiation factor IF- 2, domain 3"/>
    <property type="match status" value="1"/>
</dbReference>
<dbReference type="PROSITE" id="PS51722">
    <property type="entry name" value="G_TR_2"/>
    <property type="match status" value="1"/>
</dbReference>
<dbReference type="InterPro" id="IPR000795">
    <property type="entry name" value="T_Tr_GTP-bd_dom"/>
</dbReference>
<feature type="binding site" evidence="8">
    <location>
        <begin position="344"/>
        <end position="347"/>
    </location>
    <ligand>
        <name>GTP</name>
        <dbReference type="ChEBI" id="CHEBI:37565"/>
    </ligand>
</feature>
<feature type="domain" description="Tr-type G" evidence="11">
    <location>
        <begin position="235"/>
        <end position="408"/>
    </location>
</feature>